<sequence length="466" mass="50271">MALLCPFPSPLSPHSPTHHCPASSTGSGVVSVRSPLREHAAGPGLGFVMTSEPAMVLGGASFYDTSTYRTVSSSSLPMRFHLSLRYHIHSGAGSRTVHDGRQTPGIIHTACPQRRNLVEAARFRVVCVSLVSCLPLPSMASPADESSAQVNAQTAYFPHISGGIGGSGGAANQQGGQGGDGLGPGFIISAQTVSQSIFYNIADPNRASTPAPTPAASDRNVNPVDNTCPRPSMHFQGRKSILSRLRTCFGPASTSHGHQIIVLLHGVAGIGKSQIAFRFIEESSARFKMSFKIDATSSETIRADFKKIAKDHNLRDSVSAALDWLEAQRDEWILLFDNADDIKLNLQQYIPRCSQGNILITSHNSVHRMCTQSILVSELELDEALLLFTGITSVKLQENHNQTCVTELMEAVYRKQLPILGPDHEDVAAVKSAMEDSEEAIMLGSLGQLGIAAMQTWWSSKYKERI</sequence>
<evidence type="ECO:0000313" key="2">
    <source>
        <dbReference type="Proteomes" id="UP000613580"/>
    </source>
</evidence>
<dbReference type="PANTHER" id="PTHR35205:SF1">
    <property type="entry name" value="ZU5 DOMAIN-CONTAINING PROTEIN"/>
    <property type="match status" value="1"/>
</dbReference>
<evidence type="ECO:0000313" key="1">
    <source>
        <dbReference type="EMBL" id="KAF7295750.1"/>
    </source>
</evidence>
<comment type="caution">
    <text evidence="1">The sequence shown here is derived from an EMBL/GenBank/DDBJ whole genome shotgun (WGS) entry which is preliminary data.</text>
</comment>
<reference evidence="1" key="1">
    <citation type="submission" date="2020-05" db="EMBL/GenBank/DDBJ databases">
        <title>Mycena genomes resolve the evolution of fungal bioluminescence.</title>
        <authorList>
            <person name="Tsai I.J."/>
        </authorList>
    </citation>
    <scope>NUCLEOTIDE SEQUENCE</scope>
    <source>
        <strain evidence="1">110903Hualien_Pintung</strain>
    </source>
</reference>
<dbReference type="EMBL" id="JACAZE010000018">
    <property type="protein sequence ID" value="KAF7295750.1"/>
    <property type="molecule type" value="Genomic_DNA"/>
</dbReference>
<accession>A0A8H6SD91</accession>
<name>A0A8H6SD91_MYCCL</name>
<dbReference type="InterPro" id="IPR027417">
    <property type="entry name" value="P-loop_NTPase"/>
</dbReference>
<evidence type="ECO:0008006" key="3">
    <source>
        <dbReference type="Google" id="ProtNLM"/>
    </source>
</evidence>
<dbReference type="PANTHER" id="PTHR35205">
    <property type="entry name" value="NB-ARC AND TPR DOMAIN PROTEIN"/>
    <property type="match status" value="1"/>
</dbReference>
<dbReference type="SUPFAM" id="SSF52540">
    <property type="entry name" value="P-loop containing nucleoside triphosphate hydrolases"/>
    <property type="match status" value="1"/>
</dbReference>
<organism evidence="1 2">
    <name type="scientific">Mycena chlorophos</name>
    <name type="common">Agaric fungus</name>
    <name type="synonym">Agaricus chlorophos</name>
    <dbReference type="NCBI Taxonomy" id="658473"/>
    <lineage>
        <taxon>Eukaryota</taxon>
        <taxon>Fungi</taxon>
        <taxon>Dikarya</taxon>
        <taxon>Basidiomycota</taxon>
        <taxon>Agaricomycotina</taxon>
        <taxon>Agaricomycetes</taxon>
        <taxon>Agaricomycetidae</taxon>
        <taxon>Agaricales</taxon>
        <taxon>Marasmiineae</taxon>
        <taxon>Mycenaceae</taxon>
        <taxon>Mycena</taxon>
    </lineage>
</organism>
<dbReference type="OrthoDB" id="674604at2759"/>
<proteinExistence type="predicted"/>
<dbReference type="AlphaFoldDB" id="A0A8H6SD91"/>
<dbReference type="Gene3D" id="3.40.50.300">
    <property type="entry name" value="P-loop containing nucleotide triphosphate hydrolases"/>
    <property type="match status" value="1"/>
</dbReference>
<keyword evidence="2" id="KW-1185">Reference proteome</keyword>
<protein>
    <recommendedName>
        <fullName evidence="3">NB-ARC domain-containing protein</fullName>
    </recommendedName>
</protein>
<gene>
    <name evidence="1" type="ORF">HMN09_01117300</name>
</gene>
<dbReference type="Proteomes" id="UP000613580">
    <property type="component" value="Unassembled WGS sequence"/>
</dbReference>